<dbReference type="Proteomes" id="UP000325558">
    <property type="component" value="Unassembled WGS sequence"/>
</dbReference>
<gene>
    <name evidence="2" type="ORF">BDV24DRAFT_135918</name>
</gene>
<evidence type="ECO:0000313" key="2">
    <source>
        <dbReference type="EMBL" id="KAE8339414.1"/>
    </source>
</evidence>
<organism evidence="2">
    <name type="scientific">Aspergillus arachidicola</name>
    <dbReference type="NCBI Taxonomy" id="656916"/>
    <lineage>
        <taxon>Eukaryota</taxon>
        <taxon>Fungi</taxon>
        <taxon>Dikarya</taxon>
        <taxon>Ascomycota</taxon>
        <taxon>Pezizomycotina</taxon>
        <taxon>Eurotiomycetes</taxon>
        <taxon>Eurotiomycetidae</taxon>
        <taxon>Eurotiales</taxon>
        <taxon>Aspergillaceae</taxon>
        <taxon>Aspergillus</taxon>
        <taxon>Aspergillus subgen. Circumdati</taxon>
    </lineage>
</organism>
<dbReference type="EMBL" id="ML737157">
    <property type="protein sequence ID" value="KAE8339414.1"/>
    <property type="molecule type" value="Genomic_DNA"/>
</dbReference>
<proteinExistence type="predicted"/>
<reference evidence="2" key="1">
    <citation type="submission" date="2019-04" db="EMBL/GenBank/DDBJ databases">
        <title>Friends and foes A comparative genomics study of 23 Aspergillus species from section Flavi.</title>
        <authorList>
            <consortium name="DOE Joint Genome Institute"/>
            <person name="Kjaerbolling I."/>
            <person name="Vesth T."/>
            <person name="Frisvad J.C."/>
            <person name="Nybo J.L."/>
            <person name="Theobald S."/>
            <person name="Kildgaard S."/>
            <person name="Isbrandt T."/>
            <person name="Kuo A."/>
            <person name="Sato A."/>
            <person name="Lyhne E.K."/>
            <person name="Kogle M.E."/>
            <person name="Wiebenga A."/>
            <person name="Kun R.S."/>
            <person name="Lubbers R.J."/>
            <person name="Makela M.R."/>
            <person name="Barry K."/>
            <person name="Chovatia M."/>
            <person name="Clum A."/>
            <person name="Daum C."/>
            <person name="Haridas S."/>
            <person name="He G."/>
            <person name="LaButti K."/>
            <person name="Lipzen A."/>
            <person name="Mondo S."/>
            <person name="Riley R."/>
            <person name="Salamov A."/>
            <person name="Simmons B.A."/>
            <person name="Magnuson J.K."/>
            <person name="Henrissat B."/>
            <person name="Mortensen U.H."/>
            <person name="Larsen T.O."/>
            <person name="Devries R.P."/>
            <person name="Grigoriev I.V."/>
            <person name="Machida M."/>
            <person name="Baker S.E."/>
            <person name="Andersen M.R."/>
        </authorList>
    </citation>
    <scope>NUCLEOTIDE SEQUENCE</scope>
    <source>
        <strain evidence="2">CBS 117612</strain>
    </source>
</reference>
<evidence type="ECO:0000256" key="1">
    <source>
        <dbReference type="SAM" id="Phobius"/>
    </source>
</evidence>
<keyword evidence="1" id="KW-0472">Membrane</keyword>
<accession>A0A5N6Y1U1</accession>
<protein>
    <submittedName>
        <fullName evidence="2">Uncharacterized protein</fullName>
    </submittedName>
</protein>
<keyword evidence="1" id="KW-1133">Transmembrane helix</keyword>
<keyword evidence="1" id="KW-0812">Transmembrane</keyword>
<dbReference type="AlphaFoldDB" id="A0A5N6Y1U1"/>
<feature type="transmembrane region" description="Helical" evidence="1">
    <location>
        <begin position="32"/>
        <end position="51"/>
    </location>
</feature>
<sequence length="81" mass="9022">MSTIVATYRYVVIIHTIIGYCGRAESIAKTCVCAFVNLVIFFSYFLFSFFFSPSPCQEEQNLVTGVLSTIGRLPSNTSPPR</sequence>
<name>A0A5N6Y1U1_9EURO</name>